<evidence type="ECO:0008006" key="4">
    <source>
        <dbReference type="Google" id="ProtNLM"/>
    </source>
</evidence>
<reference evidence="2" key="1">
    <citation type="submission" date="2022-07" db="EMBL/GenBank/DDBJ databases">
        <title>Genome Sequence of Agrocybe chaxingu.</title>
        <authorList>
            <person name="Buettner E."/>
        </authorList>
    </citation>
    <scope>NUCLEOTIDE SEQUENCE</scope>
    <source>
        <strain evidence="2">MP-N11</strain>
    </source>
</reference>
<comment type="caution">
    <text evidence="2">The sequence shown here is derived from an EMBL/GenBank/DDBJ whole genome shotgun (WGS) entry which is preliminary data.</text>
</comment>
<sequence>MLVLCRCSECRLLTTIDADTGQEIPGFYVSRATFTSHRTQDTLNRPSKPKSHPSTNHQESSYALPPEAEKSLSSIRQNLEVFRSSRSVFLRDVTPVVFAPDLSSPLPLTAPQPPLALNKQFLSHREAVNRLGNSLDAIPSYNIPQVRGSRKAAVDEILRHMDYLDGLVLTAWASALEKGALAQSSLRTIAEAFEDFRKETSRFKNGLPSIRFPDLCNPLPLEPPPLLSAQNKVFVGHRERVSKILDTLDSVESHGIEAVRDQRRRSVDQILAYLAELEAWVTQQWKTFVAGRGRSETECLLTGIEDLLSDFRGRVLRFQSDKLVIRFLSSYPEPLSQQPPTLPVSLNESFLLHRKAVSEIIRNLTSISSINPTIEQQQKASLEEVTAHLATLDRSIADAWMVYTKEWNEEKAKDLHPDGGYIISCERFSSSSAKLATMSAGILVSLLTPIVLHLLSGLSRDSSNFLLLALRIIVSATCTTYVKQCFSDAGVDMMPQNDPISQLMGNKRWCVDIRTAIKEFDLEPDLVHYACCKICYSCYNKEKGQYPPTCTFRETPTSQMCGGALTEPGSNKPLQTFVYQPINSFLARLASRPGIIEQMKAVTSKWKLKPSSVRDFFGAGALRNLSGPDCKVFLDGPPEELRLVFSIFVDWFNPYGNKAAGKRASIGAIYLVCLNLPVHLRYRVENIYVAGLIPGEPETHHINHLLHPLVSDLLVLWKSGNWFSRTALHQAGCRIRAALLLLIADAPAARKVAGFVGIKANDPCHFCTQTKEEFANFDVASWTSRKLDSHLAMALNWKNAVSEADRLRDWKRHHIRWSELLRLPYWDPTRAVVVDPMHTLFLNAVDHHVRDNWKVDENETHGRKGLKAHTKAEQEDNLQACYSAIIHHNLCALQKLRRTYLEVFAKENQIGLSSDDKSSVPKLAKALIAWWSKQPQGAVLKIPQPSPEPSKDLLKSANPEHILDKNVVDEIRNDMNKIILPGWVNRAPRKFGSTSHGKVSADHWRTLCTINFVITLVRLWGHPQAKQFRHDHLSNFMALVAVVRFATARTISEAHIQIVEAQLQEYFRSLVKLRHTLYPSHHMLFHLPECLRLFGPVHDKLFSLPILKSFRDAFRQAFGQKDFRGSLVNDLLSAEVEHASAEPECWSKEREVTTLDNATYEGLCRYLNERSKTKFTTFSSVDAILLSPMVQEHAMIHDKGVVFATGKRSKGNSLVIFQPSQNSTALGALQGTLPYQGKKGVMDPSTRSSLWSENFFP</sequence>
<evidence type="ECO:0000313" key="2">
    <source>
        <dbReference type="EMBL" id="KAJ3503629.1"/>
    </source>
</evidence>
<evidence type="ECO:0000313" key="3">
    <source>
        <dbReference type="Proteomes" id="UP001148786"/>
    </source>
</evidence>
<dbReference type="EMBL" id="JANKHO010001116">
    <property type="protein sequence ID" value="KAJ3503629.1"/>
    <property type="molecule type" value="Genomic_DNA"/>
</dbReference>
<evidence type="ECO:0000256" key="1">
    <source>
        <dbReference type="SAM" id="MobiDB-lite"/>
    </source>
</evidence>
<dbReference type="PANTHER" id="PTHR46579">
    <property type="entry name" value="F5/8 TYPE C DOMAIN-CONTAINING PROTEIN-RELATED"/>
    <property type="match status" value="1"/>
</dbReference>
<protein>
    <recommendedName>
        <fullName evidence="4">DUF4218 domain-containing protein</fullName>
    </recommendedName>
</protein>
<accession>A0A9W8K2M4</accession>
<feature type="compositionally biased region" description="Polar residues" evidence="1">
    <location>
        <begin position="1245"/>
        <end position="1257"/>
    </location>
</feature>
<name>A0A9W8K2M4_9AGAR</name>
<dbReference type="PANTHER" id="PTHR46579:SF2">
    <property type="entry name" value="C2H2-TYPE DOMAIN-CONTAINING PROTEIN"/>
    <property type="match status" value="1"/>
</dbReference>
<dbReference type="Pfam" id="PF02992">
    <property type="entry name" value="Transposase_21"/>
    <property type="match status" value="1"/>
</dbReference>
<keyword evidence="3" id="KW-1185">Reference proteome</keyword>
<feature type="region of interest" description="Disordered" evidence="1">
    <location>
        <begin position="1238"/>
        <end position="1257"/>
    </location>
</feature>
<feature type="region of interest" description="Disordered" evidence="1">
    <location>
        <begin position="38"/>
        <end position="67"/>
    </location>
</feature>
<feature type="compositionally biased region" description="Polar residues" evidence="1">
    <location>
        <begin position="52"/>
        <end position="61"/>
    </location>
</feature>
<organism evidence="2 3">
    <name type="scientific">Agrocybe chaxingu</name>
    <dbReference type="NCBI Taxonomy" id="84603"/>
    <lineage>
        <taxon>Eukaryota</taxon>
        <taxon>Fungi</taxon>
        <taxon>Dikarya</taxon>
        <taxon>Basidiomycota</taxon>
        <taxon>Agaricomycotina</taxon>
        <taxon>Agaricomycetes</taxon>
        <taxon>Agaricomycetidae</taxon>
        <taxon>Agaricales</taxon>
        <taxon>Agaricineae</taxon>
        <taxon>Strophariaceae</taxon>
        <taxon>Agrocybe</taxon>
    </lineage>
</organism>
<dbReference type="OrthoDB" id="3039677at2759"/>
<dbReference type="AlphaFoldDB" id="A0A9W8K2M4"/>
<gene>
    <name evidence="2" type="ORF">NLJ89_g8347</name>
</gene>
<dbReference type="InterPro" id="IPR004242">
    <property type="entry name" value="Transposase_21"/>
</dbReference>
<dbReference type="Proteomes" id="UP001148786">
    <property type="component" value="Unassembled WGS sequence"/>
</dbReference>
<dbReference type="SUPFAM" id="SSF63491">
    <property type="entry name" value="BAG domain"/>
    <property type="match status" value="1"/>
</dbReference>
<proteinExistence type="predicted"/>